<dbReference type="Proteomes" id="UP000829925">
    <property type="component" value="Chromosome"/>
</dbReference>
<organism evidence="1 2">
    <name type="scientific">Hymenobacter aerilatus</name>
    <dbReference type="NCBI Taxonomy" id="2932251"/>
    <lineage>
        <taxon>Bacteria</taxon>
        <taxon>Pseudomonadati</taxon>
        <taxon>Bacteroidota</taxon>
        <taxon>Cytophagia</taxon>
        <taxon>Cytophagales</taxon>
        <taxon>Hymenobacteraceae</taxon>
        <taxon>Hymenobacter</taxon>
    </lineage>
</organism>
<evidence type="ECO:0000313" key="2">
    <source>
        <dbReference type="Proteomes" id="UP000829925"/>
    </source>
</evidence>
<dbReference type="RefSeq" id="WP_245097243.1">
    <property type="nucleotide sequence ID" value="NZ_CP095053.1"/>
</dbReference>
<accession>A0A8T9T3C4</accession>
<sequence length="184" mass="21252">MFGSEDYKIKKGCHYHTTAFIPKITFDSSIYYEVRFDESCLYKQSDIDPIVWNKLIGLSTTYNHHFNSCRIGWRTSEDGKAIEVLPYVYQGGKRLINDLETPLIIKPNVPVLICINDAEFSYEVTINGVEFEYSKQPDYPLFNWLLGFYFGGESTAPYTMGATIKRLTKKEYDEKTIEKAVSFA</sequence>
<protein>
    <submittedName>
        <fullName evidence="1">Uncharacterized protein</fullName>
    </submittedName>
</protein>
<gene>
    <name evidence="1" type="ORF">MUN82_10325</name>
</gene>
<keyword evidence="2" id="KW-1185">Reference proteome</keyword>
<reference evidence="1 2" key="1">
    <citation type="submission" date="2022-04" db="EMBL/GenBank/DDBJ databases">
        <title>Hymenobacter sp. isolated from the air.</title>
        <authorList>
            <person name="Won M."/>
            <person name="Lee C.-M."/>
            <person name="Woen H.-Y."/>
            <person name="Kwon S.-W."/>
        </authorList>
    </citation>
    <scope>NUCLEOTIDE SEQUENCE [LARGE SCALE GENOMIC DNA]</scope>
    <source>
        <strain evidence="2">5413 J-13</strain>
    </source>
</reference>
<dbReference type="EMBL" id="CP095053">
    <property type="protein sequence ID" value="UOR07473.1"/>
    <property type="molecule type" value="Genomic_DNA"/>
</dbReference>
<dbReference type="AlphaFoldDB" id="A0A8T9T3C4"/>
<name>A0A8T9T3C4_9BACT</name>
<proteinExistence type="predicted"/>
<dbReference type="KEGG" id="haei:MUN82_10325"/>
<evidence type="ECO:0000313" key="1">
    <source>
        <dbReference type="EMBL" id="UOR07473.1"/>
    </source>
</evidence>